<feature type="compositionally biased region" description="Polar residues" evidence="1">
    <location>
        <begin position="1"/>
        <end position="10"/>
    </location>
</feature>
<organism evidence="2 3">
    <name type="scientific">Conger conger</name>
    <name type="common">Conger eel</name>
    <name type="synonym">Muraena conger</name>
    <dbReference type="NCBI Taxonomy" id="82655"/>
    <lineage>
        <taxon>Eukaryota</taxon>
        <taxon>Metazoa</taxon>
        <taxon>Chordata</taxon>
        <taxon>Craniata</taxon>
        <taxon>Vertebrata</taxon>
        <taxon>Euteleostomi</taxon>
        <taxon>Actinopterygii</taxon>
        <taxon>Neopterygii</taxon>
        <taxon>Teleostei</taxon>
        <taxon>Anguilliformes</taxon>
        <taxon>Congridae</taxon>
        <taxon>Conger</taxon>
    </lineage>
</organism>
<evidence type="ECO:0000256" key="1">
    <source>
        <dbReference type="SAM" id="MobiDB-lite"/>
    </source>
</evidence>
<reference evidence="2" key="1">
    <citation type="journal article" date="2023" name="Science">
        <title>Genome structures resolve the early diversification of teleost fishes.</title>
        <authorList>
            <person name="Parey E."/>
            <person name="Louis A."/>
            <person name="Montfort J."/>
            <person name="Bouchez O."/>
            <person name="Roques C."/>
            <person name="Iampietro C."/>
            <person name="Lluch J."/>
            <person name="Castinel A."/>
            <person name="Donnadieu C."/>
            <person name="Desvignes T."/>
            <person name="Floi Bucao C."/>
            <person name="Jouanno E."/>
            <person name="Wen M."/>
            <person name="Mejri S."/>
            <person name="Dirks R."/>
            <person name="Jansen H."/>
            <person name="Henkel C."/>
            <person name="Chen W.J."/>
            <person name="Zahm M."/>
            <person name="Cabau C."/>
            <person name="Klopp C."/>
            <person name="Thompson A.W."/>
            <person name="Robinson-Rechavi M."/>
            <person name="Braasch I."/>
            <person name="Lecointre G."/>
            <person name="Bobe J."/>
            <person name="Postlethwait J.H."/>
            <person name="Berthelot C."/>
            <person name="Roest Crollius H."/>
            <person name="Guiguen Y."/>
        </authorList>
    </citation>
    <scope>NUCLEOTIDE SEQUENCE</scope>
    <source>
        <strain evidence="2">Concon-B</strain>
    </source>
</reference>
<gene>
    <name evidence="2" type="ORF">COCON_G00190980</name>
</gene>
<sequence length="83" mass="9347">MPSSQTSLPESHTKSAHDRLEYQQQQQQTFLIGKGCCAFWELLEEKAAMHGTNQLVRSFWGSVSFAVWIVGGTTGNNEHLRHS</sequence>
<evidence type="ECO:0000313" key="3">
    <source>
        <dbReference type="Proteomes" id="UP001152803"/>
    </source>
</evidence>
<accession>A0A9Q1D3I9</accession>
<feature type="compositionally biased region" description="Basic and acidic residues" evidence="1">
    <location>
        <begin position="11"/>
        <end position="20"/>
    </location>
</feature>
<keyword evidence="3" id="KW-1185">Reference proteome</keyword>
<comment type="caution">
    <text evidence="2">The sequence shown here is derived from an EMBL/GenBank/DDBJ whole genome shotgun (WGS) entry which is preliminary data.</text>
</comment>
<dbReference type="AlphaFoldDB" id="A0A9Q1D3I9"/>
<dbReference type="Proteomes" id="UP001152803">
    <property type="component" value="Unassembled WGS sequence"/>
</dbReference>
<evidence type="ECO:0000313" key="2">
    <source>
        <dbReference type="EMBL" id="KAJ8256946.1"/>
    </source>
</evidence>
<protein>
    <submittedName>
        <fullName evidence="2">Uncharacterized protein</fullName>
    </submittedName>
</protein>
<name>A0A9Q1D3I9_CONCO</name>
<feature type="region of interest" description="Disordered" evidence="1">
    <location>
        <begin position="1"/>
        <end position="20"/>
    </location>
</feature>
<dbReference type="EMBL" id="JAFJMO010000014">
    <property type="protein sequence ID" value="KAJ8256946.1"/>
    <property type="molecule type" value="Genomic_DNA"/>
</dbReference>
<proteinExistence type="predicted"/>